<reference evidence="2" key="1">
    <citation type="journal article" date="2023" name="Nat. Plants">
        <title>Single-cell RNA sequencing provides a high-resolution roadmap for understanding the multicellular compartmentation of specialized metabolism.</title>
        <authorList>
            <person name="Sun S."/>
            <person name="Shen X."/>
            <person name="Li Y."/>
            <person name="Li Y."/>
            <person name="Wang S."/>
            <person name="Li R."/>
            <person name="Zhang H."/>
            <person name="Shen G."/>
            <person name="Guo B."/>
            <person name="Wei J."/>
            <person name="Xu J."/>
            <person name="St-Pierre B."/>
            <person name="Chen S."/>
            <person name="Sun C."/>
        </authorList>
    </citation>
    <scope>NUCLEOTIDE SEQUENCE [LARGE SCALE GENOMIC DNA]</scope>
</reference>
<evidence type="ECO:0000313" key="1">
    <source>
        <dbReference type="EMBL" id="KAI5674112.1"/>
    </source>
</evidence>
<name>A0ACC0BNF4_CATRO</name>
<evidence type="ECO:0000313" key="2">
    <source>
        <dbReference type="Proteomes" id="UP001060085"/>
    </source>
</evidence>
<protein>
    <submittedName>
        <fullName evidence="1">Uncharacterized protein</fullName>
    </submittedName>
</protein>
<gene>
    <name evidence="1" type="ORF">M9H77_14476</name>
</gene>
<accession>A0ACC0BNF4</accession>
<dbReference type="Proteomes" id="UP001060085">
    <property type="component" value="Linkage Group LG03"/>
</dbReference>
<comment type="caution">
    <text evidence="1">The sequence shown here is derived from an EMBL/GenBank/DDBJ whole genome shotgun (WGS) entry which is preliminary data.</text>
</comment>
<sequence>MRKPSNATAHDGRGGGEDGGYVGGSGTNEAWVHEHTPPTLKIDSFELGSLQYKKSHNPKPCFPQYYEHRSGLIWSGEHETCFTELQCRRFGRNLFQSYSAAPCSSAIYDYAQFGAFLDMGSGSPIDDLVESGTIRLLDWNDSMTDIQLGMRFVDEMQAISAVQKWSISVGSEYRVVKSKGDQWIEKFYYQSDSNYYSWSISHLVANDPEIPVSNVIDEVQVLFQIGCTYKRARENGTRADTYVPEIYLRQTYKRTYQSNFNSVLSENFWRDVPYNLTVYPPNMNKERGRKQDTQFQGEMDYRNPDSLPRCGRCRMPRHNRKNCNNLSSRNV</sequence>
<proteinExistence type="predicted"/>
<organism evidence="1 2">
    <name type="scientific">Catharanthus roseus</name>
    <name type="common">Madagascar periwinkle</name>
    <name type="synonym">Vinca rosea</name>
    <dbReference type="NCBI Taxonomy" id="4058"/>
    <lineage>
        <taxon>Eukaryota</taxon>
        <taxon>Viridiplantae</taxon>
        <taxon>Streptophyta</taxon>
        <taxon>Embryophyta</taxon>
        <taxon>Tracheophyta</taxon>
        <taxon>Spermatophyta</taxon>
        <taxon>Magnoliopsida</taxon>
        <taxon>eudicotyledons</taxon>
        <taxon>Gunneridae</taxon>
        <taxon>Pentapetalae</taxon>
        <taxon>asterids</taxon>
        <taxon>lamiids</taxon>
        <taxon>Gentianales</taxon>
        <taxon>Apocynaceae</taxon>
        <taxon>Rauvolfioideae</taxon>
        <taxon>Vinceae</taxon>
        <taxon>Catharanthinae</taxon>
        <taxon>Catharanthus</taxon>
    </lineage>
</organism>
<keyword evidence="2" id="KW-1185">Reference proteome</keyword>
<dbReference type="EMBL" id="CM044703">
    <property type="protein sequence ID" value="KAI5674112.1"/>
    <property type="molecule type" value="Genomic_DNA"/>
</dbReference>